<feature type="transmembrane region" description="Helical" evidence="6">
    <location>
        <begin position="16"/>
        <end position="40"/>
    </location>
</feature>
<comment type="subcellular location">
    <subcellularLocation>
        <location evidence="1">Cell membrane</location>
        <topology evidence="1">Multi-pass membrane protein</topology>
    </subcellularLocation>
</comment>
<accession>A0A363UIW7</accession>
<feature type="transmembrane region" description="Helical" evidence="6">
    <location>
        <begin position="362"/>
        <end position="381"/>
    </location>
</feature>
<feature type="transmembrane region" description="Helical" evidence="6">
    <location>
        <begin position="46"/>
        <end position="68"/>
    </location>
</feature>
<evidence type="ECO:0000256" key="2">
    <source>
        <dbReference type="ARBA" id="ARBA00022475"/>
    </source>
</evidence>
<dbReference type="RefSeq" id="WP_109720908.1">
    <property type="nucleotide sequence ID" value="NZ_QEQK01000011.1"/>
</dbReference>
<evidence type="ECO:0000313" key="8">
    <source>
        <dbReference type="Proteomes" id="UP000251800"/>
    </source>
</evidence>
<proteinExistence type="predicted"/>
<dbReference type="InterPro" id="IPR050833">
    <property type="entry name" value="Poly_Biosynth_Transport"/>
</dbReference>
<keyword evidence="3 6" id="KW-0812">Transmembrane</keyword>
<evidence type="ECO:0000256" key="6">
    <source>
        <dbReference type="SAM" id="Phobius"/>
    </source>
</evidence>
<feature type="transmembrane region" description="Helical" evidence="6">
    <location>
        <begin position="387"/>
        <end position="407"/>
    </location>
</feature>
<keyword evidence="4 6" id="KW-1133">Transmembrane helix</keyword>
<dbReference type="Pfam" id="PF13440">
    <property type="entry name" value="Polysacc_synt_3"/>
    <property type="match status" value="1"/>
</dbReference>
<reference evidence="7 8" key="1">
    <citation type="submission" date="2018-05" db="EMBL/GenBank/DDBJ databases">
        <title>Abyssibacter profundi OUC007T gen. nov., sp. nov, a marine bacterium isolated from seawater of the Mariana Trench.</title>
        <authorList>
            <person name="Zhou S."/>
        </authorList>
    </citation>
    <scope>NUCLEOTIDE SEQUENCE [LARGE SCALE GENOMIC DNA]</scope>
    <source>
        <strain evidence="7 8">OUC007</strain>
    </source>
</reference>
<dbReference type="PANTHER" id="PTHR30250:SF11">
    <property type="entry name" value="O-ANTIGEN TRANSPORTER-RELATED"/>
    <property type="match status" value="1"/>
</dbReference>
<keyword evidence="8" id="KW-1185">Reference proteome</keyword>
<feature type="transmembrane region" description="Helical" evidence="6">
    <location>
        <begin position="298"/>
        <end position="318"/>
    </location>
</feature>
<feature type="transmembrane region" description="Helical" evidence="6">
    <location>
        <begin position="80"/>
        <end position="101"/>
    </location>
</feature>
<feature type="transmembrane region" description="Helical" evidence="6">
    <location>
        <begin position="113"/>
        <end position="136"/>
    </location>
</feature>
<feature type="transmembrane region" description="Helical" evidence="6">
    <location>
        <begin position="182"/>
        <end position="201"/>
    </location>
</feature>
<name>A0A363UIW7_9GAMM</name>
<feature type="transmembrane region" description="Helical" evidence="6">
    <location>
        <begin position="157"/>
        <end position="176"/>
    </location>
</feature>
<evidence type="ECO:0000256" key="3">
    <source>
        <dbReference type="ARBA" id="ARBA00022692"/>
    </source>
</evidence>
<dbReference type="AlphaFoldDB" id="A0A363UIW7"/>
<evidence type="ECO:0000256" key="5">
    <source>
        <dbReference type="ARBA" id="ARBA00023136"/>
    </source>
</evidence>
<dbReference type="EMBL" id="QEQK01000011">
    <property type="protein sequence ID" value="PWN55366.1"/>
    <property type="molecule type" value="Genomic_DNA"/>
</dbReference>
<feature type="transmembrane region" description="Helical" evidence="6">
    <location>
        <begin position="330"/>
        <end position="350"/>
    </location>
</feature>
<evidence type="ECO:0000256" key="1">
    <source>
        <dbReference type="ARBA" id="ARBA00004651"/>
    </source>
</evidence>
<keyword evidence="2" id="KW-1003">Cell membrane</keyword>
<dbReference type="OrthoDB" id="103403at2"/>
<protein>
    <recommendedName>
        <fullName evidence="9">Polysaccharide biosynthesis protein</fullName>
    </recommendedName>
</protein>
<dbReference type="GO" id="GO:0005886">
    <property type="term" value="C:plasma membrane"/>
    <property type="evidence" value="ECO:0007669"/>
    <property type="project" value="UniProtKB-SubCell"/>
</dbReference>
<evidence type="ECO:0000256" key="4">
    <source>
        <dbReference type="ARBA" id="ARBA00022989"/>
    </source>
</evidence>
<evidence type="ECO:0008006" key="9">
    <source>
        <dbReference type="Google" id="ProtNLM"/>
    </source>
</evidence>
<dbReference type="PANTHER" id="PTHR30250">
    <property type="entry name" value="PST FAMILY PREDICTED COLANIC ACID TRANSPORTER"/>
    <property type="match status" value="1"/>
</dbReference>
<comment type="caution">
    <text evidence="7">The sequence shown here is derived from an EMBL/GenBank/DDBJ whole genome shotgun (WGS) entry which is preliminary data.</text>
</comment>
<evidence type="ECO:0000313" key="7">
    <source>
        <dbReference type="EMBL" id="PWN55366.1"/>
    </source>
</evidence>
<gene>
    <name evidence="7" type="ORF">DEH80_12855</name>
</gene>
<sequence length="420" mass="45092">MLRIPGKIGCVHVKQVVLLLLIAGLGKGLSVISIPLFALVLSASEMGAATVFISALLVIAGSIGFGANTLVMRERAHLSAIAYAAFLAHVASFVMLVWIGVGSVLQVLLPGFLLQFGFSLQASVFVLVGALFSALVELAQKASLAREEIRRFGLVEVARSVLLLVAAFALIGLGVEPLVGRTVGYVLALGITAVIALRHLGARWPRRGQWSATTFRRIISFSLRSTPQVVAQWIRLGLDRILLAYVIGVTELGVYTVAFALSSGVLVVTTALNNHFTPKSLGLYQSGNCTKVRDLRRWLLLAAIAAATLTYVAGTLIYRYLTGAEYGGGMVYLPILLVSHWLHFAYLLHAKYFVHADRVGRLGMLNLLSVGTYVVLLLLLPDRVEAGAAWAHAGGSLCLCIPVLIACNRGEARMRQRILG</sequence>
<organism evidence="7 8">
    <name type="scientific">Abyssibacter profundi</name>
    <dbReference type="NCBI Taxonomy" id="2182787"/>
    <lineage>
        <taxon>Bacteria</taxon>
        <taxon>Pseudomonadati</taxon>
        <taxon>Pseudomonadota</taxon>
        <taxon>Gammaproteobacteria</taxon>
        <taxon>Chromatiales</taxon>
        <taxon>Oceanococcaceae</taxon>
        <taxon>Abyssibacter</taxon>
    </lineage>
</organism>
<keyword evidence="5 6" id="KW-0472">Membrane</keyword>
<dbReference type="Proteomes" id="UP000251800">
    <property type="component" value="Unassembled WGS sequence"/>
</dbReference>